<dbReference type="OrthoDB" id="2410109at2759"/>
<dbReference type="Proteomes" id="UP000780801">
    <property type="component" value="Unassembled WGS sequence"/>
</dbReference>
<organism evidence="1 2">
    <name type="scientific">Lunasporangiospora selenospora</name>
    <dbReference type="NCBI Taxonomy" id="979761"/>
    <lineage>
        <taxon>Eukaryota</taxon>
        <taxon>Fungi</taxon>
        <taxon>Fungi incertae sedis</taxon>
        <taxon>Mucoromycota</taxon>
        <taxon>Mortierellomycotina</taxon>
        <taxon>Mortierellomycetes</taxon>
        <taxon>Mortierellales</taxon>
        <taxon>Mortierellaceae</taxon>
        <taxon>Lunasporangiospora</taxon>
    </lineage>
</organism>
<dbReference type="Gene3D" id="3.80.10.10">
    <property type="entry name" value="Ribonuclease Inhibitor"/>
    <property type="match status" value="1"/>
</dbReference>
<reference evidence="1" key="1">
    <citation type="journal article" date="2020" name="Fungal Divers.">
        <title>Resolving the Mortierellaceae phylogeny through synthesis of multi-gene phylogenetics and phylogenomics.</title>
        <authorList>
            <person name="Vandepol N."/>
            <person name="Liber J."/>
            <person name="Desiro A."/>
            <person name="Na H."/>
            <person name="Kennedy M."/>
            <person name="Barry K."/>
            <person name="Grigoriev I.V."/>
            <person name="Miller A.N."/>
            <person name="O'Donnell K."/>
            <person name="Stajich J.E."/>
            <person name="Bonito G."/>
        </authorList>
    </citation>
    <scope>NUCLEOTIDE SEQUENCE</scope>
    <source>
        <strain evidence="1">KOD1015</strain>
    </source>
</reference>
<name>A0A9P6G225_9FUNG</name>
<sequence>MDIFNSCTQLQTLDIRSPCTAPDLQAAYARLVKQNLSTLKEFRLDRGQFTDKFTSQGLCVEVTQCPELIRLELRRVALQTSPQLVEGLTRLCTSQLRSLALADCSFPTDSQWLGHEAVFINLTSLNVAFPSNTNAVDSFSDFASRCPNLLFLEWYAVGEEDIVSAMTHRIIPSCPRLEVVRIATEKWDTNIRFQLIEALLHPKRRVKWVDIQPSKQRTQPELDALFARLISSGIFETLEAVQLDQNAVSGAMAQSILCLCPRLRAFQAEKISTDDISIDVPWVCDQLEYLKVHFFHETVHTFGCLPSQQANVLQGFPDTDSSSTAYFHDIFCRLSKLRQLRVLDVTLYTFRSFPKISPQHGIRFQLGQGLELLEGLKKLEWIEYLRIWPHPPSGQDVLFMINAWPNLRHFSSNYVEYSLEVRQQIAQTIKKRGPIMRPACATAYDHLRSTYF</sequence>
<gene>
    <name evidence="1" type="ORF">BGW38_001321</name>
</gene>
<dbReference type="EMBL" id="JAABOA010000141">
    <property type="protein sequence ID" value="KAF9585664.1"/>
    <property type="molecule type" value="Genomic_DNA"/>
</dbReference>
<keyword evidence="2" id="KW-1185">Reference proteome</keyword>
<proteinExistence type="predicted"/>
<accession>A0A9P6G225</accession>
<dbReference type="SUPFAM" id="SSF52047">
    <property type="entry name" value="RNI-like"/>
    <property type="match status" value="1"/>
</dbReference>
<comment type="caution">
    <text evidence="1">The sequence shown here is derived from an EMBL/GenBank/DDBJ whole genome shotgun (WGS) entry which is preliminary data.</text>
</comment>
<protein>
    <submittedName>
        <fullName evidence="1">Uncharacterized protein</fullName>
    </submittedName>
</protein>
<evidence type="ECO:0000313" key="1">
    <source>
        <dbReference type="EMBL" id="KAF9585664.1"/>
    </source>
</evidence>
<dbReference type="AlphaFoldDB" id="A0A9P6G225"/>
<dbReference type="InterPro" id="IPR032675">
    <property type="entry name" value="LRR_dom_sf"/>
</dbReference>
<evidence type="ECO:0000313" key="2">
    <source>
        <dbReference type="Proteomes" id="UP000780801"/>
    </source>
</evidence>